<proteinExistence type="predicted"/>
<comment type="caution">
    <text evidence="1">The sequence shown here is derived from an EMBL/GenBank/DDBJ whole genome shotgun (WGS) entry which is preliminary data.</text>
</comment>
<keyword evidence="3" id="KW-1185">Reference proteome</keyword>
<evidence type="ECO:0000313" key="2">
    <source>
        <dbReference type="EMBL" id="CAI6043462.1"/>
    </source>
</evidence>
<accession>A0AA35LRM5</accession>
<organism evidence="1 3">
    <name type="scientific">Clonostachys chloroleuca</name>
    <dbReference type="NCBI Taxonomy" id="1926264"/>
    <lineage>
        <taxon>Eukaryota</taxon>
        <taxon>Fungi</taxon>
        <taxon>Dikarya</taxon>
        <taxon>Ascomycota</taxon>
        <taxon>Pezizomycotina</taxon>
        <taxon>Sordariomycetes</taxon>
        <taxon>Hypocreomycetidae</taxon>
        <taxon>Hypocreales</taxon>
        <taxon>Bionectriaceae</taxon>
        <taxon>Clonostachys</taxon>
    </lineage>
</organism>
<reference evidence="1" key="1">
    <citation type="submission" date="2023-01" db="EMBL/GenBank/DDBJ databases">
        <authorList>
            <person name="Piombo E."/>
        </authorList>
    </citation>
    <scope>NUCLEOTIDE SEQUENCE</scope>
</reference>
<evidence type="ECO:0000313" key="1">
    <source>
        <dbReference type="EMBL" id="CAI6043406.1"/>
    </source>
</evidence>
<dbReference type="AlphaFoldDB" id="A0AA35LRM5"/>
<dbReference type="EMBL" id="CABFNP030000551">
    <property type="protein sequence ID" value="CAI6043462.1"/>
    <property type="molecule type" value="Genomic_DNA"/>
</dbReference>
<gene>
    <name evidence="2" type="ORF">CCHLO57077_00019811</name>
    <name evidence="1" type="ORF">CCHLO57077_00019813</name>
</gene>
<name>A0AA35LRM5_9HYPO</name>
<dbReference type="Proteomes" id="UP001160390">
    <property type="component" value="Unassembled WGS sequence"/>
</dbReference>
<feature type="non-terminal residue" evidence="1">
    <location>
        <position position="1"/>
    </location>
</feature>
<protein>
    <submittedName>
        <fullName evidence="1">Uncharacterized protein</fullName>
    </submittedName>
</protein>
<sequence>MSSRNPFSTADAKTAIEQVGIFVVKDADDRSSDATDREGKKVIGKGNRFAQFYNNGYPIRTPEGLEFVYKNTMGDEQIGSVIISIIEKPRWGYSRFFSTRLSADYAWFFAIRDKKKKHEAIHTLIVQFWMPGSRVTFYEGSHLQYFDAEQDKDNFGVLNTPRAEMNRKGIVSNYVDMPNGGYRLGWTYEGGEGFMNLGIAEDEEVRIWRPMEVPDTQAIRAKVAELEGLGFRTKISY</sequence>
<evidence type="ECO:0000313" key="3">
    <source>
        <dbReference type="Proteomes" id="UP001160390"/>
    </source>
</evidence>
<dbReference type="EMBL" id="CABFNP030000550">
    <property type="protein sequence ID" value="CAI6043406.1"/>
    <property type="molecule type" value="Genomic_DNA"/>
</dbReference>